<sequence>MATQQKSIILTLPATDIAASTRFGTALGFKLGPYSDSKWNVHLEHDKSFSIFYTTHVMFSKWLPKEREIACTKAVHEMIVTISVDSNEEVDALVEKGLAAGGTRGPDMLADGGNACGVEEGVKAADHPMPHSKSVLDPDGHLFDEIVIIGLKGVWLGWRYPANMKEAGNVMSKSLFYSVISGSK</sequence>
<dbReference type="Gene3D" id="3.10.180.10">
    <property type="entry name" value="2,3-Dihydroxybiphenyl 1,2-Dioxygenase, domain 1"/>
    <property type="match status" value="1"/>
</dbReference>
<dbReference type="Proteomes" id="UP000242814">
    <property type="component" value="Unassembled WGS sequence"/>
</dbReference>
<dbReference type="SUPFAM" id="SSF54593">
    <property type="entry name" value="Glyoxalase/Bleomycin resistance protein/Dihydroxybiphenyl dioxygenase"/>
    <property type="match status" value="1"/>
</dbReference>
<accession>A0A1D2JHW7</accession>
<organism evidence="1 2">
    <name type="scientific">Paracoccidioides brasiliensis</name>
    <dbReference type="NCBI Taxonomy" id="121759"/>
    <lineage>
        <taxon>Eukaryota</taxon>
        <taxon>Fungi</taxon>
        <taxon>Dikarya</taxon>
        <taxon>Ascomycota</taxon>
        <taxon>Pezizomycotina</taxon>
        <taxon>Eurotiomycetes</taxon>
        <taxon>Eurotiomycetidae</taxon>
        <taxon>Onygenales</taxon>
        <taxon>Ajellomycetaceae</taxon>
        <taxon>Paracoccidioides</taxon>
    </lineage>
</organism>
<dbReference type="PANTHER" id="PTHR36503">
    <property type="entry name" value="BLR2520 PROTEIN"/>
    <property type="match status" value="1"/>
</dbReference>
<comment type="caution">
    <text evidence="1">The sequence shown here is derived from an EMBL/GenBank/DDBJ whole genome shotgun (WGS) entry which is preliminary data.</text>
</comment>
<proteinExistence type="predicted"/>
<evidence type="ECO:0000313" key="1">
    <source>
        <dbReference type="EMBL" id="ODH36213.1"/>
    </source>
</evidence>
<dbReference type="VEuPathDB" id="FungiDB:PADG_08212"/>
<dbReference type="InterPro" id="IPR029068">
    <property type="entry name" value="Glyas_Bleomycin-R_OHBP_Dase"/>
</dbReference>
<reference evidence="1 2" key="1">
    <citation type="submission" date="2016-06" db="EMBL/GenBank/DDBJ databases">
        <authorList>
            <person name="Kjaerup R.B."/>
            <person name="Dalgaard T.S."/>
            <person name="Juul-Madsen H.R."/>
        </authorList>
    </citation>
    <scope>NUCLEOTIDE SEQUENCE [LARGE SCALE GENOMIC DNA]</scope>
    <source>
        <strain evidence="1 2">Pb300</strain>
    </source>
</reference>
<gene>
    <name evidence="1" type="ORF">ACO22_02819</name>
</gene>
<dbReference type="VEuPathDB" id="FungiDB:PABG_07451"/>
<evidence type="ECO:0008006" key="3">
    <source>
        <dbReference type="Google" id="ProtNLM"/>
    </source>
</evidence>
<name>A0A1D2JHW7_PARBR</name>
<dbReference type="PANTHER" id="PTHR36503:SF2">
    <property type="entry name" value="BLR2408 PROTEIN"/>
    <property type="match status" value="1"/>
</dbReference>
<dbReference type="EMBL" id="LZYO01000091">
    <property type="protein sequence ID" value="ODH36213.1"/>
    <property type="molecule type" value="Genomic_DNA"/>
</dbReference>
<protein>
    <recommendedName>
        <fullName evidence="3">Glyoxalase-like domain-containing protein</fullName>
    </recommendedName>
</protein>
<evidence type="ECO:0000313" key="2">
    <source>
        <dbReference type="Proteomes" id="UP000242814"/>
    </source>
</evidence>
<dbReference type="AlphaFoldDB" id="A0A1D2JHW7"/>